<keyword evidence="3" id="KW-0732">Signal</keyword>
<evidence type="ECO:0000256" key="2">
    <source>
        <dbReference type="SAM" id="Phobius"/>
    </source>
</evidence>
<gene>
    <name evidence="4" type="ORF">BDY21DRAFT_341227</name>
</gene>
<dbReference type="AlphaFoldDB" id="A0A6A6P4E2"/>
<keyword evidence="5" id="KW-1185">Reference proteome</keyword>
<accession>A0A6A6P4E2</accession>
<feature type="signal peptide" evidence="3">
    <location>
        <begin position="1"/>
        <end position="21"/>
    </location>
</feature>
<keyword evidence="2" id="KW-1133">Transmembrane helix</keyword>
<evidence type="ECO:0000313" key="4">
    <source>
        <dbReference type="EMBL" id="KAF2458749.1"/>
    </source>
</evidence>
<keyword evidence="2" id="KW-0472">Membrane</keyword>
<reference evidence="4" key="1">
    <citation type="journal article" date="2020" name="Stud. Mycol.">
        <title>101 Dothideomycetes genomes: a test case for predicting lifestyles and emergence of pathogens.</title>
        <authorList>
            <person name="Haridas S."/>
            <person name="Albert R."/>
            <person name="Binder M."/>
            <person name="Bloem J."/>
            <person name="Labutti K."/>
            <person name="Salamov A."/>
            <person name="Andreopoulos B."/>
            <person name="Baker S."/>
            <person name="Barry K."/>
            <person name="Bills G."/>
            <person name="Bluhm B."/>
            <person name="Cannon C."/>
            <person name="Castanera R."/>
            <person name="Culley D."/>
            <person name="Daum C."/>
            <person name="Ezra D."/>
            <person name="Gonzalez J."/>
            <person name="Henrissat B."/>
            <person name="Kuo A."/>
            <person name="Liang C."/>
            <person name="Lipzen A."/>
            <person name="Lutzoni F."/>
            <person name="Magnuson J."/>
            <person name="Mondo S."/>
            <person name="Nolan M."/>
            <person name="Ohm R."/>
            <person name="Pangilinan J."/>
            <person name="Park H.-J."/>
            <person name="Ramirez L."/>
            <person name="Alfaro M."/>
            <person name="Sun H."/>
            <person name="Tritt A."/>
            <person name="Yoshinaga Y."/>
            <person name="Zwiers L.-H."/>
            <person name="Turgeon B."/>
            <person name="Goodwin S."/>
            <person name="Spatafora J."/>
            <person name="Crous P."/>
            <person name="Grigoriev I."/>
        </authorList>
    </citation>
    <scope>NUCLEOTIDE SEQUENCE</scope>
    <source>
        <strain evidence="4">ATCC 16933</strain>
    </source>
</reference>
<feature type="chain" id="PRO_5025553626" evidence="3">
    <location>
        <begin position="22"/>
        <end position="291"/>
    </location>
</feature>
<evidence type="ECO:0000256" key="3">
    <source>
        <dbReference type="SAM" id="SignalP"/>
    </source>
</evidence>
<feature type="region of interest" description="Disordered" evidence="1">
    <location>
        <begin position="22"/>
        <end position="112"/>
    </location>
</feature>
<proteinExistence type="predicted"/>
<dbReference type="Proteomes" id="UP000799766">
    <property type="component" value="Unassembled WGS sequence"/>
</dbReference>
<name>A0A6A6P4E2_9PEZI</name>
<protein>
    <submittedName>
        <fullName evidence="4">Uncharacterized protein</fullName>
    </submittedName>
</protein>
<keyword evidence="2" id="KW-0812">Transmembrane</keyword>
<dbReference type="EMBL" id="MU001677">
    <property type="protein sequence ID" value="KAF2458749.1"/>
    <property type="molecule type" value="Genomic_DNA"/>
</dbReference>
<organism evidence="4 5">
    <name type="scientific">Lineolata rhizophorae</name>
    <dbReference type="NCBI Taxonomy" id="578093"/>
    <lineage>
        <taxon>Eukaryota</taxon>
        <taxon>Fungi</taxon>
        <taxon>Dikarya</taxon>
        <taxon>Ascomycota</taxon>
        <taxon>Pezizomycotina</taxon>
        <taxon>Dothideomycetes</taxon>
        <taxon>Dothideomycetes incertae sedis</taxon>
        <taxon>Lineolatales</taxon>
        <taxon>Lineolataceae</taxon>
        <taxon>Lineolata</taxon>
    </lineage>
</organism>
<evidence type="ECO:0000256" key="1">
    <source>
        <dbReference type="SAM" id="MobiDB-lite"/>
    </source>
</evidence>
<sequence length="291" mass="32967">MGWVETCLIFWFACWGRSGSGCGMPRGHHRPTSTDPSRRQRAPRHGIPLLIAGFDRRPSGRSARPRRVRVGLDCPAPWPSRPSQSNSTQLNSMQAQAQAQTQQAPSLEPKRHLRPRMDRWMGGWTNESNHVQPLLRRASRCSIRPAPRQLRHPPERTAICRPRRDAIRRGETELRAERNTFPSLFFRRSIASFPDPRGRRGRGKTEAYSSSPATAERFVRVFTSSGVCAAVLRLAGRSSLLGWRRPVACFRREKGGSVSFCCAFLECFFLVFGLSFLTYFSFMSDGVVGYK</sequence>
<feature type="compositionally biased region" description="Low complexity" evidence="1">
    <location>
        <begin position="94"/>
        <end position="104"/>
    </location>
</feature>
<evidence type="ECO:0000313" key="5">
    <source>
        <dbReference type="Proteomes" id="UP000799766"/>
    </source>
</evidence>
<feature type="compositionally biased region" description="Polar residues" evidence="1">
    <location>
        <begin position="81"/>
        <end position="93"/>
    </location>
</feature>
<feature type="transmembrane region" description="Helical" evidence="2">
    <location>
        <begin position="257"/>
        <end position="282"/>
    </location>
</feature>